<dbReference type="AlphaFoldDB" id="A0A1N6J7B4"/>
<evidence type="ECO:0000313" key="2">
    <source>
        <dbReference type="Proteomes" id="UP000185003"/>
    </source>
</evidence>
<protein>
    <recommendedName>
        <fullName evidence="3">HicA toxin of toxin-antitoxin</fullName>
    </recommendedName>
</protein>
<proteinExistence type="predicted"/>
<organism evidence="1 2">
    <name type="scientific">Chitinophaga niabensis</name>
    <dbReference type="NCBI Taxonomy" id="536979"/>
    <lineage>
        <taxon>Bacteria</taxon>
        <taxon>Pseudomonadati</taxon>
        <taxon>Bacteroidota</taxon>
        <taxon>Chitinophagia</taxon>
        <taxon>Chitinophagales</taxon>
        <taxon>Chitinophagaceae</taxon>
        <taxon>Chitinophaga</taxon>
    </lineage>
</organism>
<dbReference type="STRING" id="536979.SAMN04488055_3716"/>
<evidence type="ECO:0000313" key="1">
    <source>
        <dbReference type="EMBL" id="SIO40298.1"/>
    </source>
</evidence>
<dbReference type="OrthoDB" id="680615at2"/>
<reference evidence="2" key="1">
    <citation type="submission" date="2016-11" db="EMBL/GenBank/DDBJ databases">
        <authorList>
            <person name="Varghese N."/>
            <person name="Submissions S."/>
        </authorList>
    </citation>
    <scope>NUCLEOTIDE SEQUENCE [LARGE SCALE GENOMIC DNA]</scope>
    <source>
        <strain evidence="2">DSM 24787</strain>
    </source>
</reference>
<evidence type="ECO:0008006" key="3">
    <source>
        <dbReference type="Google" id="ProtNLM"/>
    </source>
</evidence>
<dbReference type="RefSeq" id="WP_074240922.1">
    <property type="nucleotide sequence ID" value="NZ_FSRA01000002.1"/>
</dbReference>
<dbReference type="EMBL" id="FSRA01000002">
    <property type="protein sequence ID" value="SIO40298.1"/>
    <property type="molecule type" value="Genomic_DNA"/>
</dbReference>
<accession>A0A1N6J7B4</accession>
<keyword evidence="2" id="KW-1185">Reference proteome</keyword>
<name>A0A1N6J7B4_9BACT</name>
<sequence>MNFIALSDVPLDAFRSFLQEQGYRFGCIPCGHEKWCKEGKLRPIVLRMSADPVPAYIIMNALRAMGVAVSELLHFLETWRRGIKKEPEIPALS</sequence>
<dbReference type="Proteomes" id="UP000185003">
    <property type="component" value="Unassembled WGS sequence"/>
</dbReference>
<gene>
    <name evidence="1" type="ORF">SAMN04488055_3716</name>
</gene>